<accession>A0A0D8IAM4</accession>
<protein>
    <submittedName>
        <fullName evidence="1">CO dehydrogenase beta subunit/acetyl-CoA synthase epsilon subunit</fullName>
    </submittedName>
</protein>
<dbReference type="Gene3D" id="3.40.50.1220">
    <property type="entry name" value="TPP-binding domain"/>
    <property type="match status" value="1"/>
</dbReference>
<gene>
    <name evidence="1" type="ORF">CACET_c25330</name>
</gene>
<dbReference type="STRING" id="84022.CACET_c25330"/>
<name>A0A0D8IAM4_9CLOT</name>
<dbReference type="AlphaFoldDB" id="A0A0D8IAM4"/>
<dbReference type="OrthoDB" id="9772372at2"/>
<dbReference type="InterPro" id="IPR003704">
    <property type="entry name" value="CdhB"/>
</dbReference>
<dbReference type="KEGG" id="cace:CACET_c25330"/>
<dbReference type="RefSeq" id="WP_044824754.1">
    <property type="nucleotide sequence ID" value="NZ_CP009687.1"/>
</dbReference>
<dbReference type="InterPro" id="IPR029035">
    <property type="entry name" value="DHS-like_NAD/FAD-binding_dom"/>
</dbReference>
<dbReference type="Proteomes" id="UP000035704">
    <property type="component" value="Chromosome"/>
</dbReference>
<dbReference type="SUPFAM" id="SSF52467">
    <property type="entry name" value="DHS-like NAD/FAD-binding domain"/>
    <property type="match status" value="1"/>
</dbReference>
<dbReference type="Pfam" id="PF02552">
    <property type="entry name" value="CO_dh"/>
    <property type="match status" value="1"/>
</dbReference>
<organism evidence="1 2">
    <name type="scientific">Clostridium aceticum</name>
    <dbReference type="NCBI Taxonomy" id="84022"/>
    <lineage>
        <taxon>Bacteria</taxon>
        <taxon>Bacillati</taxon>
        <taxon>Bacillota</taxon>
        <taxon>Clostridia</taxon>
        <taxon>Eubacteriales</taxon>
        <taxon>Clostridiaceae</taxon>
        <taxon>Clostridium</taxon>
    </lineage>
</organism>
<evidence type="ECO:0000313" key="1">
    <source>
        <dbReference type="EMBL" id="AKL95978.1"/>
    </source>
</evidence>
<dbReference type="GO" id="GO:0019385">
    <property type="term" value="P:methanogenesis, from acetate"/>
    <property type="evidence" value="ECO:0007669"/>
    <property type="project" value="InterPro"/>
</dbReference>
<reference evidence="1 2" key="1">
    <citation type="submission" date="2014-10" db="EMBL/GenBank/DDBJ databases">
        <title>Genome sequence of Clostridium aceticum DSM 1496.</title>
        <authorList>
            <person name="Poehlein A."/>
            <person name="Schiel-Bengelsdorf B."/>
            <person name="Gottschalk G."/>
            <person name="Duerre P."/>
            <person name="Daniel R."/>
        </authorList>
    </citation>
    <scope>NUCLEOTIDE SEQUENCE [LARGE SCALE GENOMIC DNA]</scope>
    <source>
        <strain evidence="1 2">DSM 1496</strain>
    </source>
</reference>
<keyword evidence="2" id="KW-1185">Reference proteome</keyword>
<evidence type="ECO:0000313" key="2">
    <source>
        <dbReference type="Proteomes" id="UP000035704"/>
    </source>
</evidence>
<dbReference type="EMBL" id="CP009687">
    <property type="protein sequence ID" value="AKL95978.1"/>
    <property type="molecule type" value="Genomic_DNA"/>
</dbReference>
<sequence>MSINLYRVQAGPEGYLPPAAACMGVELPEKGEALVEGTVVFEEEAMEKIAEKILAAKNPVFFPGPLILWAWKEGVIEKAEAVKELAETAGARIIPMPDYRPKYPMIDPEVEINPNHPNLTIWHNKIDLCVFVGVHCHYANLALKIIRGGTDCYTVALCGEMGHEDAMISLRDVNISTIKKLTEMIKVAKGGLK</sequence>
<proteinExistence type="predicted"/>
<dbReference type="PATRIC" id="fig|84022.5.peg.183"/>